<accession>A0A518CHQ1</accession>
<reference evidence="1 2" key="1">
    <citation type="submission" date="2019-02" db="EMBL/GenBank/DDBJ databases">
        <title>Deep-cultivation of Planctomycetes and their phenomic and genomic characterization uncovers novel biology.</title>
        <authorList>
            <person name="Wiegand S."/>
            <person name="Jogler M."/>
            <person name="Boedeker C."/>
            <person name="Pinto D."/>
            <person name="Vollmers J."/>
            <person name="Rivas-Marin E."/>
            <person name="Kohn T."/>
            <person name="Peeters S.H."/>
            <person name="Heuer A."/>
            <person name="Rast P."/>
            <person name="Oberbeckmann S."/>
            <person name="Bunk B."/>
            <person name="Jeske O."/>
            <person name="Meyerdierks A."/>
            <person name="Storesund J.E."/>
            <person name="Kallscheuer N."/>
            <person name="Luecker S."/>
            <person name="Lage O.M."/>
            <person name="Pohl T."/>
            <person name="Merkel B.J."/>
            <person name="Hornburger P."/>
            <person name="Mueller R.-W."/>
            <person name="Bruemmer F."/>
            <person name="Labrenz M."/>
            <person name="Spormann A.M."/>
            <person name="Op den Camp H."/>
            <person name="Overmann J."/>
            <person name="Amann R."/>
            <person name="Jetten M.S.M."/>
            <person name="Mascher T."/>
            <person name="Medema M.H."/>
            <person name="Devos D.P."/>
            <person name="Kaster A.-K."/>
            <person name="Ovreas L."/>
            <person name="Rohde M."/>
            <person name="Galperin M.Y."/>
            <person name="Jogler C."/>
        </authorList>
    </citation>
    <scope>NUCLEOTIDE SEQUENCE [LARGE SCALE GENOMIC DNA]</scope>
    <source>
        <strain evidence="1 2">Pla110</strain>
    </source>
</reference>
<dbReference type="EMBL" id="CP036281">
    <property type="protein sequence ID" value="QDU78753.1"/>
    <property type="molecule type" value="Genomic_DNA"/>
</dbReference>
<gene>
    <name evidence="1" type="ORF">Pla110_04570</name>
</gene>
<dbReference type="KEGG" id="plon:Pla110_04570"/>
<dbReference type="RefSeq" id="WP_144992755.1">
    <property type="nucleotide sequence ID" value="NZ_CP036281.1"/>
</dbReference>
<name>A0A518CHQ1_9PLAN</name>
<evidence type="ECO:0000313" key="1">
    <source>
        <dbReference type="EMBL" id="QDU78753.1"/>
    </source>
</evidence>
<dbReference type="Proteomes" id="UP000317178">
    <property type="component" value="Chromosome"/>
</dbReference>
<keyword evidence="2" id="KW-1185">Reference proteome</keyword>
<dbReference type="AlphaFoldDB" id="A0A518CHQ1"/>
<organism evidence="1 2">
    <name type="scientific">Polystyrenella longa</name>
    <dbReference type="NCBI Taxonomy" id="2528007"/>
    <lineage>
        <taxon>Bacteria</taxon>
        <taxon>Pseudomonadati</taxon>
        <taxon>Planctomycetota</taxon>
        <taxon>Planctomycetia</taxon>
        <taxon>Planctomycetales</taxon>
        <taxon>Planctomycetaceae</taxon>
        <taxon>Polystyrenella</taxon>
    </lineage>
</organism>
<sequence>MTDLLVWVVADRETHRNVEKNEAAFAIVHEPEVGRISGSGYLPTYDDSLFPSVKLFHIAPETENLMCSISHLLGESKIR</sequence>
<evidence type="ECO:0000313" key="2">
    <source>
        <dbReference type="Proteomes" id="UP000317178"/>
    </source>
</evidence>
<protein>
    <submittedName>
        <fullName evidence="1">Uncharacterized protein</fullName>
    </submittedName>
</protein>
<proteinExistence type="predicted"/>